<evidence type="ECO:0000256" key="10">
    <source>
        <dbReference type="ARBA" id="ARBA00023065"/>
    </source>
</evidence>
<dbReference type="Proteomes" id="UP000317650">
    <property type="component" value="Chromosome 1"/>
</dbReference>
<evidence type="ECO:0000256" key="7">
    <source>
        <dbReference type="ARBA" id="ARBA00022781"/>
    </source>
</evidence>
<keyword evidence="10" id="KW-0406">Ion transport</keyword>
<dbReference type="InterPro" id="IPR004100">
    <property type="entry name" value="ATPase_F1/V1/A1_a/bsu_N"/>
</dbReference>
<feature type="domain" description="ATP synthase A/B type C-terminal" evidence="17">
    <location>
        <begin position="392"/>
        <end position="480"/>
    </location>
</feature>
<dbReference type="CDD" id="cd01134">
    <property type="entry name" value="V_A-ATPase_A"/>
    <property type="match status" value="1"/>
</dbReference>
<evidence type="ECO:0000256" key="3">
    <source>
        <dbReference type="ARBA" id="ARBA00012473"/>
    </source>
</evidence>
<evidence type="ECO:0000259" key="14">
    <source>
        <dbReference type="Pfam" id="PF00006"/>
    </source>
</evidence>
<evidence type="ECO:0000256" key="9">
    <source>
        <dbReference type="ARBA" id="ARBA00022967"/>
    </source>
</evidence>
<dbReference type="AlphaFoldDB" id="A0A4V4H795"/>
<keyword evidence="8" id="KW-0067">ATP-binding</keyword>
<dbReference type="InterPro" id="IPR000194">
    <property type="entry name" value="ATPase_F1/V1/A1_a/bsu_nucl-bd"/>
</dbReference>
<evidence type="ECO:0000256" key="4">
    <source>
        <dbReference type="ARBA" id="ARBA00018860"/>
    </source>
</evidence>
<dbReference type="GO" id="GO:0046034">
    <property type="term" value="P:ATP metabolic process"/>
    <property type="evidence" value="ECO:0007669"/>
    <property type="project" value="InterPro"/>
</dbReference>
<evidence type="ECO:0000256" key="11">
    <source>
        <dbReference type="ARBA" id="ARBA00030856"/>
    </source>
</evidence>
<dbReference type="Pfam" id="PF02874">
    <property type="entry name" value="ATP-synt_ab_N"/>
    <property type="match status" value="1"/>
</dbReference>
<evidence type="ECO:0000313" key="19">
    <source>
        <dbReference type="Proteomes" id="UP000317650"/>
    </source>
</evidence>
<dbReference type="EC" id="7.1.2.2" evidence="3"/>
<dbReference type="FunFam" id="2.40.50.100:FF:000008">
    <property type="entry name" value="V-type proton ATPase catalytic subunit A"/>
    <property type="match status" value="1"/>
</dbReference>
<dbReference type="Gene3D" id="3.40.50.300">
    <property type="entry name" value="P-loop containing nucleotide triphosphate hydrolases"/>
    <property type="match status" value="2"/>
</dbReference>
<keyword evidence="7" id="KW-0375">Hydrogen ion transport</keyword>
<evidence type="ECO:0000259" key="17">
    <source>
        <dbReference type="Pfam" id="PF22919"/>
    </source>
</evidence>
<keyword evidence="6" id="KW-0547">Nucleotide-binding</keyword>
<dbReference type="STRING" id="52838.A0A4V4H795"/>
<evidence type="ECO:0000256" key="12">
    <source>
        <dbReference type="ARBA" id="ARBA00032088"/>
    </source>
</evidence>
<dbReference type="InterPro" id="IPR027417">
    <property type="entry name" value="P-loop_NTPase"/>
</dbReference>
<dbReference type="FunFam" id="2.40.30.20:FF:000002">
    <property type="entry name" value="V-type proton ATPase catalytic subunit A"/>
    <property type="match status" value="1"/>
</dbReference>
<organism evidence="18 19">
    <name type="scientific">Musa balbisiana</name>
    <name type="common">Banana</name>
    <dbReference type="NCBI Taxonomy" id="52838"/>
    <lineage>
        <taxon>Eukaryota</taxon>
        <taxon>Viridiplantae</taxon>
        <taxon>Streptophyta</taxon>
        <taxon>Embryophyta</taxon>
        <taxon>Tracheophyta</taxon>
        <taxon>Spermatophyta</taxon>
        <taxon>Magnoliopsida</taxon>
        <taxon>Liliopsida</taxon>
        <taxon>Zingiberales</taxon>
        <taxon>Musaceae</taxon>
        <taxon>Musa</taxon>
    </lineage>
</organism>
<dbReference type="CDD" id="cd18119">
    <property type="entry name" value="ATP-synt_V_A-type_alpha_N"/>
    <property type="match status" value="1"/>
</dbReference>
<dbReference type="PANTHER" id="PTHR43607:SF1">
    <property type="entry name" value="H(+)-TRANSPORTING TWO-SECTOR ATPASE"/>
    <property type="match status" value="1"/>
</dbReference>
<dbReference type="Gene3D" id="2.40.50.100">
    <property type="match status" value="1"/>
</dbReference>
<feature type="domain" description="ATPase F1/V1/A1 complex alpha/beta subunit N-terminal" evidence="15">
    <location>
        <begin position="23"/>
        <end position="83"/>
    </location>
</feature>
<keyword evidence="9" id="KW-1278">Translocase</keyword>
<evidence type="ECO:0000256" key="1">
    <source>
        <dbReference type="ARBA" id="ARBA00003685"/>
    </source>
</evidence>
<comment type="catalytic activity">
    <reaction evidence="13">
        <text>ATP + H2O + 4 H(+)(in) = ADP + phosphate + 5 H(+)(out)</text>
        <dbReference type="Rhea" id="RHEA:57720"/>
        <dbReference type="ChEBI" id="CHEBI:15377"/>
        <dbReference type="ChEBI" id="CHEBI:15378"/>
        <dbReference type="ChEBI" id="CHEBI:30616"/>
        <dbReference type="ChEBI" id="CHEBI:43474"/>
        <dbReference type="ChEBI" id="CHEBI:456216"/>
        <dbReference type="EC" id="7.1.2.2"/>
    </reaction>
</comment>
<dbReference type="EMBL" id="PYDT01000004">
    <property type="protein sequence ID" value="THU63016.1"/>
    <property type="molecule type" value="Genomic_DNA"/>
</dbReference>
<feature type="domain" description="ATPase F1/V1/A1 complex alpha/beta subunit nucleotide-binding" evidence="14">
    <location>
        <begin position="328"/>
        <end position="384"/>
    </location>
</feature>
<dbReference type="GO" id="GO:0005524">
    <property type="term" value="F:ATP binding"/>
    <property type="evidence" value="ECO:0007669"/>
    <property type="project" value="UniProtKB-KW"/>
</dbReference>
<reference evidence="18 19" key="1">
    <citation type="journal article" date="2019" name="Nat. Plants">
        <title>Genome sequencing of Musa balbisiana reveals subgenome evolution and function divergence in polyploid bananas.</title>
        <authorList>
            <person name="Yao X."/>
        </authorList>
    </citation>
    <scope>NUCLEOTIDE SEQUENCE [LARGE SCALE GENOMIC DNA]</scope>
    <source>
        <strain evidence="19">cv. DH-PKW</strain>
        <tissue evidence="18">Leaves</tissue>
    </source>
</reference>
<comment type="function">
    <text evidence="1">Catalytic subunit of the peripheral V1 complex of vacuolar ATPase. V-ATPase vacuolar ATPase is responsible for acidifying a variety of intracellular compartments in eukaryotic cells.</text>
</comment>
<name>A0A4V4H795_MUSBA</name>
<evidence type="ECO:0000259" key="16">
    <source>
        <dbReference type="Pfam" id="PF16886"/>
    </source>
</evidence>
<keyword evidence="19" id="KW-1185">Reference proteome</keyword>
<dbReference type="GO" id="GO:0046961">
    <property type="term" value="F:proton-transporting ATPase activity, rotational mechanism"/>
    <property type="evidence" value="ECO:0007669"/>
    <property type="project" value="InterPro"/>
</dbReference>
<accession>A0A4V4H795</accession>
<comment type="similarity">
    <text evidence="2">Belongs to the ATPase alpha/beta chains family.</text>
</comment>
<dbReference type="FunFam" id="1.10.1140.10:FF:000002">
    <property type="entry name" value="V-type proton ATPase catalytic subunit A"/>
    <property type="match status" value="1"/>
</dbReference>
<dbReference type="InterPro" id="IPR020003">
    <property type="entry name" value="ATPase_a/bsu_AS"/>
</dbReference>
<evidence type="ECO:0000256" key="13">
    <source>
        <dbReference type="ARBA" id="ARBA00048383"/>
    </source>
</evidence>
<proteinExistence type="inferred from homology"/>
<dbReference type="PANTHER" id="PTHR43607">
    <property type="entry name" value="V-TYPE PROTON ATPASE CATALYTIC SUBUNIT A"/>
    <property type="match status" value="1"/>
</dbReference>
<dbReference type="InterPro" id="IPR055190">
    <property type="entry name" value="ATP-synt_VA_C"/>
</dbReference>
<dbReference type="SUPFAM" id="SSF47917">
    <property type="entry name" value="C-terminal domain of alpha and beta subunits of F1 ATP synthase"/>
    <property type="match status" value="1"/>
</dbReference>
<dbReference type="CDD" id="cd18111">
    <property type="entry name" value="ATP-synt_V_A-type_alpha_C"/>
    <property type="match status" value="1"/>
</dbReference>
<dbReference type="Pfam" id="PF00006">
    <property type="entry name" value="ATP-synt_ab"/>
    <property type="match status" value="2"/>
</dbReference>
<evidence type="ECO:0000256" key="5">
    <source>
        <dbReference type="ARBA" id="ARBA00022448"/>
    </source>
</evidence>
<feature type="domain" description="ATPase F1/V1/A1 complex alpha/beta subunit nucleotide-binding" evidence="14">
    <location>
        <begin position="227"/>
        <end position="327"/>
    </location>
</feature>
<dbReference type="InterPro" id="IPR024034">
    <property type="entry name" value="ATPase_F1/V1_b/a_C"/>
</dbReference>
<dbReference type="Gene3D" id="2.40.30.20">
    <property type="match status" value="1"/>
</dbReference>
<evidence type="ECO:0000256" key="6">
    <source>
        <dbReference type="ARBA" id="ARBA00022741"/>
    </source>
</evidence>
<dbReference type="PROSITE" id="PS00152">
    <property type="entry name" value="ATPASE_ALPHA_BETA"/>
    <property type="match status" value="1"/>
</dbReference>
<dbReference type="InterPro" id="IPR036121">
    <property type="entry name" value="ATPase_F1/V1/A1_a/bsu_N_sf"/>
</dbReference>
<keyword evidence="5" id="KW-0813">Transport</keyword>
<dbReference type="SUPFAM" id="SSF52540">
    <property type="entry name" value="P-loop containing nucleoside triphosphate hydrolases"/>
    <property type="match status" value="1"/>
</dbReference>
<protein>
    <recommendedName>
        <fullName evidence="4">V-type proton ATPase catalytic subunit A</fullName>
        <ecNumber evidence="3">7.1.2.2</ecNumber>
    </recommendedName>
    <alternativeName>
        <fullName evidence="12">V-ATPase 69 kDa subunit</fullName>
    </alternativeName>
    <alternativeName>
        <fullName evidence="11">Vacuolar proton pump subunit alpha</fullName>
    </alternativeName>
</protein>
<comment type="caution">
    <text evidence="18">The sequence shown here is derived from an EMBL/GenBank/DDBJ whole genome shotgun (WGS) entry which is preliminary data.</text>
</comment>
<dbReference type="GO" id="GO:0000325">
    <property type="term" value="C:plant-type vacuole"/>
    <property type="evidence" value="ECO:0007669"/>
    <property type="project" value="TreeGrafter"/>
</dbReference>
<dbReference type="InterPro" id="IPR031686">
    <property type="entry name" value="ATP-synth_a_Xtn"/>
</dbReference>
<sequence length="549" mass="60453">MAYGDRLTTFEDSEKESEYGYVRKVSGPVVVADGMGGAAMYELVRVGYDNLIGEIIRLEGDSATIQVYEETAGLMVNDPVLRTRKPLSVELGPGILGNIFDGIQRPLKTIAIKSGDVYIPRGVSVPALDKDALWEFEPSVGDLLTGGDLYATVFENTLMKHHVALPPGSMGKVSYIAPAGQYNLNDTVLELEFQGVKKQFSMLQTWPVRTPRPVAAKLAADTPLLTGQRVLDALFPSVLGGTCAIPGAFGCGKTVISQALSKYSNSDTVVYVGCGERGNEMAEVLMDFPQLTMTLPDGREESVMKRTTLVANTSNMPVAAREASIYTDRTGSVTIVGAVSPPGGDFSDPVTSATLGIVQVFWGLDKKLAQRKHFPSVNWLISYSKYSKALESFYEKFDSDFIDIRTKAREVLQREDDLNEIVQLVGKDALAETDKITLETAKLLREDYLAQNAFTPYDKFCPFYKSVWMMRNIIHFNTLANQAVERAAGSDGQKITYSVIKHRLGDLFYRLVSQKFEDPAEGEEALVAKFKKLNDDLTVGFRNLEDDAR</sequence>
<dbReference type="Pfam" id="PF16886">
    <property type="entry name" value="ATP-synt_ab_Xtn"/>
    <property type="match status" value="1"/>
</dbReference>
<evidence type="ECO:0000256" key="8">
    <source>
        <dbReference type="ARBA" id="ARBA00022840"/>
    </source>
</evidence>
<evidence type="ECO:0000313" key="18">
    <source>
        <dbReference type="EMBL" id="THU63016.1"/>
    </source>
</evidence>
<dbReference type="Gene3D" id="1.10.1140.10">
    <property type="entry name" value="Bovine Mitochondrial F1-atpase, Atp Synthase Beta Chain, Chain D, domain 3"/>
    <property type="match status" value="1"/>
</dbReference>
<dbReference type="InterPro" id="IPR023366">
    <property type="entry name" value="ATP_synth_asu-like_sf"/>
</dbReference>
<evidence type="ECO:0000256" key="2">
    <source>
        <dbReference type="ARBA" id="ARBA00008936"/>
    </source>
</evidence>
<gene>
    <name evidence="18" type="ORF">C4D60_Mb01t11270</name>
</gene>
<feature type="domain" description="ATPsynthase alpha/beta subunit barrel-sandwich" evidence="16">
    <location>
        <begin position="125"/>
        <end position="209"/>
    </location>
</feature>
<dbReference type="SUPFAM" id="SSF50615">
    <property type="entry name" value="N-terminal domain of alpha and beta subunits of F1 ATP synthase"/>
    <property type="match status" value="1"/>
</dbReference>
<dbReference type="Pfam" id="PF22919">
    <property type="entry name" value="ATP-synt_VA_C"/>
    <property type="match status" value="1"/>
</dbReference>
<evidence type="ECO:0000259" key="15">
    <source>
        <dbReference type="Pfam" id="PF02874"/>
    </source>
</evidence>
<dbReference type="InterPro" id="IPR022878">
    <property type="entry name" value="V-ATPase_asu"/>
</dbReference>